<gene>
    <name evidence="1" type="ORF">NGRA_0104</name>
</gene>
<dbReference type="EMBL" id="SBJO01000003">
    <property type="protein sequence ID" value="KAF9764956.1"/>
    <property type="molecule type" value="Genomic_DNA"/>
</dbReference>
<evidence type="ECO:0000313" key="2">
    <source>
        <dbReference type="Proteomes" id="UP000740883"/>
    </source>
</evidence>
<dbReference type="AlphaFoldDB" id="A0A9P6H0X1"/>
<comment type="caution">
    <text evidence="1">The sequence shown here is derived from an EMBL/GenBank/DDBJ whole genome shotgun (WGS) entry which is preliminary data.</text>
</comment>
<accession>A0A9P6H0X1</accession>
<keyword evidence="2" id="KW-1185">Reference proteome</keyword>
<proteinExistence type="predicted"/>
<dbReference type="Proteomes" id="UP000740883">
    <property type="component" value="Unassembled WGS sequence"/>
</dbReference>
<organism evidence="1 2">
    <name type="scientific">Nosema granulosis</name>
    <dbReference type="NCBI Taxonomy" id="83296"/>
    <lineage>
        <taxon>Eukaryota</taxon>
        <taxon>Fungi</taxon>
        <taxon>Fungi incertae sedis</taxon>
        <taxon>Microsporidia</taxon>
        <taxon>Nosematidae</taxon>
        <taxon>Nosema</taxon>
    </lineage>
</organism>
<name>A0A9P6H0X1_9MICR</name>
<evidence type="ECO:0000313" key="1">
    <source>
        <dbReference type="EMBL" id="KAF9764956.1"/>
    </source>
</evidence>
<reference evidence="1 2" key="1">
    <citation type="journal article" date="2020" name="Genome Biol. Evol.">
        <title>Comparative genomics of strictly vertically transmitted, feminizing microsporidia endosymbionts of amphipod crustaceans.</title>
        <authorList>
            <person name="Cormier A."/>
            <person name="Chebbi M.A."/>
            <person name="Giraud I."/>
            <person name="Wattier R."/>
            <person name="Teixeira M."/>
            <person name="Gilbert C."/>
            <person name="Rigaud T."/>
            <person name="Cordaux R."/>
        </authorList>
    </citation>
    <scope>NUCLEOTIDE SEQUENCE [LARGE SCALE GENOMIC DNA]</scope>
    <source>
        <strain evidence="1 2">Ou3-Ou53</strain>
    </source>
</reference>
<sequence>MYVTISKPNYNIRREDLIKLFTFDFPIFKMKEDGENIMIMYNTLSQIQLCLEFDGVEFVDPLQINYVELLTPTNIKDRREKIGRCICFISDFYMEIEKLESLTAPIMFFIYKAIQGKHFFIVEYETSYEFSNCTGFYDIFTFEDYLDSLVYCGKI</sequence>
<protein>
    <submittedName>
        <fullName evidence="1">Uncharacterized protein</fullName>
    </submittedName>
</protein>
<dbReference type="OrthoDB" id="10424716at2759"/>